<evidence type="ECO:0000259" key="10">
    <source>
        <dbReference type="PROSITE" id="PS50885"/>
    </source>
</evidence>
<dbReference type="EMBL" id="CP060204">
    <property type="protein sequence ID" value="QNH55087.1"/>
    <property type="molecule type" value="Genomic_DNA"/>
</dbReference>
<evidence type="ECO:0000313" key="11">
    <source>
        <dbReference type="EMBL" id="QNH55087.1"/>
    </source>
</evidence>
<keyword evidence="4 8" id="KW-0472">Membrane</keyword>
<dbReference type="InterPro" id="IPR004090">
    <property type="entry name" value="Chemotax_Me-accpt_rcpt"/>
</dbReference>
<evidence type="ECO:0000259" key="9">
    <source>
        <dbReference type="PROSITE" id="PS50111"/>
    </source>
</evidence>
<evidence type="ECO:0000256" key="8">
    <source>
        <dbReference type="SAM" id="Phobius"/>
    </source>
</evidence>
<dbReference type="Pfam" id="PF00015">
    <property type="entry name" value="MCPsignal"/>
    <property type="match status" value="1"/>
</dbReference>
<dbReference type="Gene3D" id="1.10.287.950">
    <property type="entry name" value="Methyl-accepting chemotaxis protein"/>
    <property type="match status" value="1"/>
</dbReference>
<dbReference type="AlphaFoldDB" id="A0A7G7VLU4"/>
<evidence type="ECO:0000256" key="5">
    <source>
        <dbReference type="ARBA" id="ARBA00023224"/>
    </source>
</evidence>
<dbReference type="SUPFAM" id="SSF58104">
    <property type="entry name" value="Methyl-accepting chemotaxis protein (MCP) signaling domain"/>
    <property type="match status" value="1"/>
</dbReference>
<dbReference type="GO" id="GO:0007165">
    <property type="term" value="P:signal transduction"/>
    <property type="evidence" value="ECO:0007669"/>
    <property type="project" value="UniProtKB-KW"/>
</dbReference>
<dbReference type="Gene3D" id="6.10.340.10">
    <property type="match status" value="1"/>
</dbReference>
<organism evidence="11 12">
    <name type="scientific">Selenomonas timonae</name>
    <dbReference type="NCBI Taxonomy" id="2754044"/>
    <lineage>
        <taxon>Bacteria</taxon>
        <taxon>Bacillati</taxon>
        <taxon>Bacillota</taxon>
        <taxon>Negativicutes</taxon>
        <taxon>Selenomonadales</taxon>
        <taxon>Selenomonadaceae</taxon>
        <taxon>Selenomonas</taxon>
    </lineage>
</organism>
<accession>A0A7G7VLU4</accession>
<evidence type="ECO:0000256" key="3">
    <source>
        <dbReference type="ARBA" id="ARBA00022989"/>
    </source>
</evidence>
<dbReference type="InterPro" id="IPR029095">
    <property type="entry name" value="NarX-like_N"/>
</dbReference>
<dbReference type="SMART" id="SM00283">
    <property type="entry name" value="MA"/>
    <property type="match status" value="1"/>
</dbReference>
<dbReference type="PROSITE" id="PS50885">
    <property type="entry name" value="HAMP"/>
    <property type="match status" value="1"/>
</dbReference>
<keyword evidence="12" id="KW-1185">Reference proteome</keyword>
<dbReference type="InterPro" id="IPR004089">
    <property type="entry name" value="MCPsignal_dom"/>
</dbReference>
<reference evidence="11 12" key="1">
    <citation type="submission" date="2020-07" db="EMBL/GenBank/DDBJ databases">
        <title>Complete genome and description of Selenomonas timonensis sp. nov., a new bacterium isolated from a gingivitis subject.</title>
        <authorList>
            <person name="Antezack A."/>
        </authorList>
    </citation>
    <scope>NUCLEOTIDE SEQUENCE [LARGE SCALE GENOMIC DNA]</scope>
    <source>
        <strain evidence="11 12">Marseille-Q3039</strain>
    </source>
</reference>
<feature type="domain" description="Methyl-accepting transducer" evidence="9">
    <location>
        <begin position="268"/>
        <end position="504"/>
    </location>
</feature>
<protein>
    <submittedName>
        <fullName evidence="11">Type IV pili methyl-accepting chemotaxis transducer N-terminal domain-containing protein</fullName>
    </submittedName>
</protein>
<sequence>MSIRTKLQSILILLFVFIVGLVGLNFFTFNELKGDSPAVNASGSLRMRAYQLSWGAARLVSADEGDAQTLRTAMQKDLEDYDRILKGLEQGDAAMGLTAPTDEAVQRQLGVVQPLWESYRSDVRAVAEGSDEEMRRAAEAKVAKEVAPFVAEVNKLVVAYDAASQTKIETSKNIQLGVILLAIFVVGGALWLILTQILRPLAALTDSFRGIAEGEGDLTQQLHAERDDEIGRIVLHFNTFIGKLRTIMRGAQESAAEVAQLSGALSQASGESSKAVEMVAGSVTDVAGQANAQNSDMQELADNVSQIAAHMAQMLASAERSAVLSSDSEDKAADGRDGAARVAAQTDVLRDIVMTMDRKVQTLTQYAEDINQIIDLIKGISGQTNLLALNAAIEAARAGESGRGFAVVAEEVRKLAESSSLAADDVTEKMTGIRQQVHETRSANQELVSELEKITEAVAAVRSSLNAIAESSEESRRAAAEIVQLNQTASAGAQNVAGTSGNVAAAAKQIAGLSEDSAAAIEEQSATMEQVVATAEHLSSLSTKLDGLVGKFKV</sequence>
<feature type="domain" description="HAMP" evidence="10">
    <location>
        <begin position="195"/>
        <end position="249"/>
    </location>
</feature>
<dbReference type="GO" id="GO:0016020">
    <property type="term" value="C:membrane"/>
    <property type="evidence" value="ECO:0007669"/>
    <property type="project" value="UniProtKB-SubCell"/>
</dbReference>
<evidence type="ECO:0000256" key="6">
    <source>
        <dbReference type="ARBA" id="ARBA00029447"/>
    </source>
</evidence>
<evidence type="ECO:0000256" key="4">
    <source>
        <dbReference type="ARBA" id="ARBA00023136"/>
    </source>
</evidence>
<dbReference type="SMART" id="SM00304">
    <property type="entry name" value="HAMP"/>
    <property type="match status" value="1"/>
</dbReference>
<dbReference type="KEGG" id="stim:H1B31_03920"/>
<name>A0A7G7VLU4_9FIRM</name>
<keyword evidence="2 8" id="KW-0812">Transmembrane</keyword>
<gene>
    <name evidence="11" type="ORF">H1B31_03920</name>
</gene>
<dbReference type="PRINTS" id="PR00260">
    <property type="entry name" value="CHEMTRNSDUCR"/>
</dbReference>
<dbReference type="Pfam" id="PF00672">
    <property type="entry name" value="HAMP"/>
    <property type="match status" value="1"/>
</dbReference>
<proteinExistence type="inferred from homology"/>
<dbReference type="Proteomes" id="UP000515480">
    <property type="component" value="Chromosome"/>
</dbReference>
<feature type="transmembrane region" description="Helical" evidence="8">
    <location>
        <begin position="174"/>
        <end position="194"/>
    </location>
</feature>
<dbReference type="CDD" id="cd06225">
    <property type="entry name" value="HAMP"/>
    <property type="match status" value="1"/>
</dbReference>
<evidence type="ECO:0000313" key="12">
    <source>
        <dbReference type="Proteomes" id="UP000515480"/>
    </source>
</evidence>
<evidence type="ECO:0000256" key="7">
    <source>
        <dbReference type="PROSITE-ProRule" id="PRU00284"/>
    </source>
</evidence>
<dbReference type="PROSITE" id="PS50111">
    <property type="entry name" value="CHEMOTAXIS_TRANSDUC_2"/>
    <property type="match status" value="1"/>
</dbReference>
<dbReference type="GO" id="GO:0006935">
    <property type="term" value="P:chemotaxis"/>
    <property type="evidence" value="ECO:0007669"/>
    <property type="project" value="InterPro"/>
</dbReference>
<dbReference type="PANTHER" id="PTHR32089">
    <property type="entry name" value="METHYL-ACCEPTING CHEMOTAXIS PROTEIN MCPB"/>
    <property type="match status" value="1"/>
</dbReference>
<evidence type="ECO:0000256" key="1">
    <source>
        <dbReference type="ARBA" id="ARBA00004141"/>
    </source>
</evidence>
<comment type="subcellular location">
    <subcellularLocation>
        <location evidence="1">Membrane</location>
        <topology evidence="1">Multi-pass membrane protein</topology>
    </subcellularLocation>
</comment>
<dbReference type="Gene3D" id="1.20.120.960">
    <property type="entry name" value="Histidine kinase NarX, sensor domain"/>
    <property type="match status" value="1"/>
</dbReference>
<dbReference type="PANTHER" id="PTHR32089:SF112">
    <property type="entry name" value="LYSOZYME-LIKE PROTEIN-RELATED"/>
    <property type="match status" value="1"/>
</dbReference>
<dbReference type="InterPro" id="IPR042295">
    <property type="entry name" value="NarX-like_N_sf"/>
</dbReference>
<evidence type="ECO:0000256" key="2">
    <source>
        <dbReference type="ARBA" id="ARBA00022692"/>
    </source>
</evidence>
<feature type="transmembrane region" description="Helical" evidence="8">
    <location>
        <begin position="7"/>
        <end position="27"/>
    </location>
</feature>
<keyword evidence="3 8" id="KW-1133">Transmembrane helix</keyword>
<comment type="similarity">
    <text evidence="6">Belongs to the methyl-accepting chemotaxis (MCP) protein family.</text>
</comment>
<keyword evidence="5 7" id="KW-0807">Transducer</keyword>
<dbReference type="Pfam" id="PF13675">
    <property type="entry name" value="PilJ"/>
    <property type="match status" value="1"/>
</dbReference>
<dbReference type="InterPro" id="IPR003660">
    <property type="entry name" value="HAMP_dom"/>
</dbReference>
<dbReference type="RefSeq" id="WP_037346319.1">
    <property type="nucleotide sequence ID" value="NZ_CP060204.1"/>
</dbReference>
<dbReference type="GO" id="GO:0004888">
    <property type="term" value="F:transmembrane signaling receptor activity"/>
    <property type="evidence" value="ECO:0007669"/>
    <property type="project" value="InterPro"/>
</dbReference>